<feature type="domain" description="HTH crp-type" evidence="5">
    <location>
        <begin position="148"/>
        <end position="217"/>
    </location>
</feature>
<dbReference type="PANTHER" id="PTHR24567">
    <property type="entry name" value="CRP FAMILY TRANSCRIPTIONAL REGULATORY PROTEIN"/>
    <property type="match status" value="1"/>
</dbReference>
<comment type="caution">
    <text evidence="6">The sequence shown here is derived from an EMBL/GenBank/DDBJ whole genome shotgun (WGS) entry which is preliminary data.</text>
</comment>
<dbReference type="PROSITE" id="PS50042">
    <property type="entry name" value="CNMP_BINDING_3"/>
    <property type="match status" value="1"/>
</dbReference>
<dbReference type="SMART" id="SM00419">
    <property type="entry name" value="HTH_CRP"/>
    <property type="match status" value="1"/>
</dbReference>
<keyword evidence="2" id="KW-0238">DNA-binding</keyword>
<evidence type="ECO:0000256" key="3">
    <source>
        <dbReference type="ARBA" id="ARBA00023163"/>
    </source>
</evidence>
<dbReference type="InterPro" id="IPR018490">
    <property type="entry name" value="cNMP-bd_dom_sf"/>
</dbReference>
<dbReference type="CDD" id="cd00038">
    <property type="entry name" value="CAP_ED"/>
    <property type="match status" value="1"/>
</dbReference>
<dbReference type="Pfam" id="PF00027">
    <property type="entry name" value="cNMP_binding"/>
    <property type="match status" value="1"/>
</dbReference>
<sequence>MQEEHRTIARESLLLSSIPDDLANEILSETKTRRFKHGQMIFSHGDVASSIFVVIEGWVKLFRVTPNGSEAVVGVFTQGSSFGEAVAFKGDQYPVSAEAVTDAVVVQVSASKLLELMQARPEVCTAILAATFAHLHGLVSQIEQLKAQTGAQRVAEFLLTLCPKDHIGECSVTLPYDKALIAGRLGMKPESLSRAFAKLRAIGVTIQRNHAVIADTEDLAEYAERDPAEAWSK</sequence>
<dbReference type="InterPro" id="IPR012318">
    <property type="entry name" value="HTH_CRP"/>
</dbReference>
<evidence type="ECO:0000256" key="2">
    <source>
        <dbReference type="ARBA" id="ARBA00023125"/>
    </source>
</evidence>
<proteinExistence type="predicted"/>
<reference evidence="6" key="1">
    <citation type="submission" date="2022-10" db="EMBL/GenBank/DDBJ databases">
        <authorList>
            <person name="Yue Y."/>
        </authorList>
    </citation>
    <scope>NUCLEOTIDE SEQUENCE</scope>
    <source>
        <strain evidence="6">Z654</strain>
    </source>
</reference>
<protein>
    <submittedName>
        <fullName evidence="6">Crp/Fnr family transcriptional regulator</fullName>
    </submittedName>
</protein>
<keyword evidence="7" id="KW-1185">Reference proteome</keyword>
<dbReference type="SMART" id="SM00100">
    <property type="entry name" value="cNMP"/>
    <property type="match status" value="1"/>
</dbReference>
<dbReference type="RefSeq" id="WP_263954260.1">
    <property type="nucleotide sequence ID" value="NZ_JAOYFC010000002.1"/>
</dbReference>
<keyword evidence="3" id="KW-0804">Transcription</keyword>
<dbReference type="InterPro" id="IPR000595">
    <property type="entry name" value="cNMP-bd_dom"/>
</dbReference>
<evidence type="ECO:0000259" key="5">
    <source>
        <dbReference type="PROSITE" id="PS51063"/>
    </source>
</evidence>
<dbReference type="PROSITE" id="PS51063">
    <property type="entry name" value="HTH_CRP_2"/>
    <property type="match status" value="1"/>
</dbReference>
<dbReference type="InterPro" id="IPR036388">
    <property type="entry name" value="WH-like_DNA-bd_sf"/>
</dbReference>
<keyword evidence="1" id="KW-0805">Transcription regulation</keyword>
<dbReference type="GO" id="GO:0003677">
    <property type="term" value="F:DNA binding"/>
    <property type="evidence" value="ECO:0007669"/>
    <property type="project" value="UniProtKB-KW"/>
</dbReference>
<evidence type="ECO:0000259" key="4">
    <source>
        <dbReference type="PROSITE" id="PS50042"/>
    </source>
</evidence>
<gene>
    <name evidence="6" type="ORF">OH136_12550</name>
</gene>
<dbReference type="InterPro" id="IPR014710">
    <property type="entry name" value="RmlC-like_jellyroll"/>
</dbReference>
<dbReference type="Proteomes" id="UP001208041">
    <property type="component" value="Unassembled WGS sequence"/>
</dbReference>
<dbReference type="PANTHER" id="PTHR24567:SF28">
    <property type="entry name" value="LISTERIOLYSIN REGULATORY PROTEIN"/>
    <property type="match status" value="1"/>
</dbReference>
<dbReference type="SUPFAM" id="SSF51206">
    <property type="entry name" value="cAMP-binding domain-like"/>
    <property type="match status" value="1"/>
</dbReference>
<evidence type="ECO:0000313" key="7">
    <source>
        <dbReference type="Proteomes" id="UP001208041"/>
    </source>
</evidence>
<dbReference type="Gene3D" id="1.10.10.10">
    <property type="entry name" value="Winged helix-like DNA-binding domain superfamily/Winged helix DNA-binding domain"/>
    <property type="match status" value="1"/>
</dbReference>
<dbReference type="Pfam" id="PF13545">
    <property type="entry name" value="HTH_Crp_2"/>
    <property type="match status" value="1"/>
</dbReference>
<name>A0AAE3LRB1_9RHOB</name>
<dbReference type="GO" id="GO:0003700">
    <property type="term" value="F:DNA-binding transcription factor activity"/>
    <property type="evidence" value="ECO:0007669"/>
    <property type="project" value="TreeGrafter"/>
</dbReference>
<dbReference type="InterPro" id="IPR050397">
    <property type="entry name" value="Env_Response_Regulators"/>
</dbReference>
<dbReference type="InterPro" id="IPR036390">
    <property type="entry name" value="WH_DNA-bd_sf"/>
</dbReference>
<evidence type="ECO:0000313" key="6">
    <source>
        <dbReference type="EMBL" id="MCV6825387.1"/>
    </source>
</evidence>
<dbReference type="SUPFAM" id="SSF46785">
    <property type="entry name" value="Winged helix' DNA-binding domain"/>
    <property type="match status" value="1"/>
</dbReference>
<dbReference type="EMBL" id="JAOYFC010000002">
    <property type="protein sequence ID" value="MCV6825387.1"/>
    <property type="molecule type" value="Genomic_DNA"/>
</dbReference>
<organism evidence="6 7">
    <name type="scientific">Halocynthiibacter halioticoli</name>
    <dbReference type="NCBI Taxonomy" id="2986804"/>
    <lineage>
        <taxon>Bacteria</taxon>
        <taxon>Pseudomonadati</taxon>
        <taxon>Pseudomonadota</taxon>
        <taxon>Alphaproteobacteria</taxon>
        <taxon>Rhodobacterales</taxon>
        <taxon>Paracoccaceae</taxon>
        <taxon>Halocynthiibacter</taxon>
    </lineage>
</organism>
<feature type="domain" description="Cyclic nucleotide-binding" evidence="4">
    <location>
        <begin position="14"/>
        <end position="117"/>
    </location>
</feature>
<dbReference type="AlphaFoldDB" id="A0AAE3LRB1"/>
<dbReference type="Gene3D" id="2.60.120.10">
    <property type="entry name" value="Jelly Rolls"/>
    <property type="match status" value="1"/>
</dbReference>
<dbReference type="GO" id="GO:0005829">
    <property type="term" value="C:cytosol"/>
    <property type="evidence" value="ECO:0007669"/>
    <property type="project" value="TreeGrafter"/>
</dbReference>
<accession>A0AAE3LRB1</accession>
<evidence type="ECO:0000256" key="1">
    <source>
        <dbReference type="ARBA" id="ARBA00023015"/>
    </source>
</evidence>